<accession>A0A2P2Q8N7</accession>
<dbReference type="EMBL" id="GGEC01082872">
    <property type="protein sequence ID" value="MBX63356.1"/>
    <property type="molecule type" value="Transcribed_RNA"/>
</dbReference>
<proteinExistence type="predicted"/>
<name>A0A2P2Q8N7_RHIMU</name>
<evidence type="ECO:0000313" key="1">
    <source>
        <dbReference type="EMBL" id="MBX63356.1"/>
    </source>
</evidence>
<dbReference type="AlphaFoldDB" id="A0A2P2Q8N7"/>
<sequence length="37" mass="4199">MQYTLGNTTEALQSTSIRYMPTKIKKGHSILHTFTLS</sequence>
<reference evidence="1" key="1">
    <citation type="submission" date="2018-02" db="EMBL/GenBank/DDBJ databases">
        <title>Rhizophora mucronata_Transcriptome.</title>
        <authorList>
            <person name="Meera S.P."/>
            <person name="Sreeshan A."/>
            <person name="Augustine A."/>
        </authorList>
    </citation>
    <scope>NUCLEOTIDE SEQUENCE</scope>
    <source>
        <tissue evidence="1">Leaf</tissue>
    </source>
</reference>
<organism evidence="1">
    <name type="scientific">Rhizophora mucronata</name>
    <name type="common">Asiatic mangrove</name>
    <dbReference type="NCBI Taxonomy" id="61149"/>
    <lineage>
        <taxon>Eukaryota</taxon>
        <taxon>Viridiplantae</taxon>
        <taxon>Streptophyta</taxon>
        <taxon>Embryophyta</taxon>
        <taxon>Tracheophyta</taxon>
        <taxon>Spermatophyta</taxon>
        <taxon>Magnoliopsida</taxon>
        <taxon>eudicotyledons</taxon>
        <taxon>Gunneridae</taxon>
        <taxon>Pentapetalae</taxon>
        <taxon>rosids</taxon>
        <taxon>fabids</taxon>
        <taxon>Malpighiales</taxon>
        <taxon>Rhizophoraceae</taxon>
        <taxon>Rhizophora</taxon>
    </lineage>
</organism>
<protein>
    <submittedName>
        <fullName evidence="1">Uncharacterized protein</fullName>
    </submittedName>
</protein>